<sequence>MLLDSMPTVALDYDVDTTVIGASFTGNNVAAAASSSAGAIQSSQPPPTTTTTADNSMKMMTQSSLPGETLSNPHNLDLITNYVDSFLQSDSFFPQLTELLKVSPGFVSISGRRDFDYPNLEEYGNSLKTLSQFVGLKTIPLPKLLIEQFG</sequence>
<keyword evidence="2" id="KW-1185">Reference proteome</keyword>
<organism evidence="1 2">
    <name type="scientific">Euroglyphus maynei</name>
    <name type="common">Mayne's house dust mite</name>
    <dbReference type="NCBI Taxonomy" id="6958"/>
    <lineage>
        <taxon>Eukaryota</taxon>
        <taxon>Metazoa</taxon>
        <taxon>Ecdysozoa</taxon>
        <taxon>Arthropoda</taxon>
        <taxon>Chelicerata</taxon>
        <taxon>Arachnida</taxon>
        <taxon>Acari</taxon>
        <taxon>Acariformes</taxon>
        <taxon>Sarcoptiformes</taxon>
        <taxon>Astigmata</taxon>
        <taxon>Psoroptidia</taxon>
        <taxon>Analgoidea</taxon>
        <taxon>Pyroglyphidae</taxon>
        <taxon>Pyroglyphinae</taxon>
        <taxon>Euroglyphus</taxon>
    </lineage>
</organism>
<reference evidence="1 2" key="1">
    <citation type="submission" date="2017-03" db="EMBL/GenBank/DDBJ databases">
        <title>Genome Survey of Euroglyphus maynei.</title>
        <authorList>
            <person name="Arlian L.G."/>
            <person name="Morgan M.S."/>
            <person name="Rider S.D."/>
        </authorList>
    </citation>
    <scope>NUCLEOTIDE SEQUENCE [LARGE SCALE GENOMIC DNA]</scope>
    <source>
        <strain evidence="1">Arlian Lab</strain>
        <tissue evidence="1">Whole body</tissue>
    </source>
</reference>
<gene>
    <name evidence="1" type="ORF">BLA29_011456</name>
</gene>
<protein>
    <submittedName>
        <fullName evidence="1">Uncharacterized protein</fullName>
    </submittedName>
</protein>
<dbReference type="EMBL" id="MUJZ01025432">
    <property type="protein sequence ID" value="OTF78987.1"/>
    <property type="molecule type" value="Genomic_DNA"/>
</dbReference>
<accession>A0A1Y3BFM5</accession>
<dbReference type="Proteomes" id="UP000194236">
    <property type="component" value="Unassembled WGS sequence"/>
</dbReference>
<proteinExistence type="predicted"/>
<evidence type="ECO:0000313" key="1">
    <source>
        <dbReference type="EMBL" id="OTF78987.1"/>
    </source>
</evidence>
<comment type="caution">
    <text evidence="1">The sequence shown here is derived from an EMBL/GenBank/DDBJ whole genome shotgun (WGS) entry which is preliminary data.</text>
</comment>
<feature type="non-terminal residue" evidence="1">
    <location>
        <position position="150"/>
    </location>
</feature>
<dbReference type="AlphaFoldDB" id="A0A1Y3BFM5"/>
<evidence type="ECO:0000313" key="2">
    <source>
        <dbReference type="Proteomes" id="UP000194236"/>
    </source>
</evidence>
<name>A0A1Y3BFM5_EURMA</name>